<evidence type="ECO:0000259" key="1">
    <source>
        <dbReference type="Pfam" id="PF13614"/>
    </source>
</evidence>
<accession>A0ABR9R435</accession>
<dbReference type="RefSeq" id="WP_193501595.1">
    <property type="nucleotide sequence ID" value="NZ_JADCKC010000002.1"/>
</dbReference>
<protein>
    <submittedName>
        <fullName evidence="2">ParA family protein</fullName>
    </submittedName>
</protein>
<dbReference type="SUPFAM" id="SSF52540">
    <property type="entry name" value="P-loop containing nucleoside triphosphate hydrolases"/>
    <property type="match status" value="1"/>
</dbReference>
<dbReference type="Gene3D" id="3.40.50.300">
    <property type="entry name" value="P-loop containing nucleotide triphosphate hydrolases"/>
    <property type="match status" value="1"/>
</dbReference>
<dbReference type="CDD" id="cd02042">
    <property type="entry name" value="ParAB_family"/>
    <property type="match status" value="1"/>
</dbReference>
<proteinExistence type="predicted"/>
<keyword evidence="3" id="KW-1185">Reference proteome</keyword>
<dbReference type="Proteomes" id="UP000768567">
    <property type="component" value="Unassembled WGS sequence"/>
</dbReference>
<dbReference type="InterPro" id="IPR025669">
    <property type="entry name" value="AAA_dom"/>
</dbReference>
<dbReference type="PIRSF" id="PIRSF009320">
    <property type="entry name" value="Nuc_binding_HP_1000"/>
    <property type="match status" value="1"/>
</dbReference>
<name>A0ABR9R435_9FIRM</name>
<organism evidence="2 3">
    <name type="scientific">Gemmiger gallinarum</name>
    <dbReference type="NCBI Taxonomy" id="2779354"/>
    <lineage>
        <taxon>Bacteria</taxon>
        <taxon>Bacillati</taxon>
        <taxon>Bacillota</taxon>
        <taxon>Clostridia</taxon>
        <taxon>Eubacteriales</taxon>
        <taxon>Gemmiger</taxon>
    </lineage>
</organism>
<evidence type="ECO:0000313" key="2">
    <source>
        <dbReference type="EMBL" id="MBE5037908.1"/>
    </source>
</evidence>
<dbReference type="Pfam" id="PF13614">
    <property type="entry name" value="AAA_31"/>
    <property type="match status" value="1"/>
</dbReference>
<reference evidence="2 3" key="1">
    <citation type="submission" date="2020-10" db="EMBL/GenBank/DDBJ databases">
        <title>ChiBAC.</title>
        <authorList>
            <person name="Zenner C."/>
            <person name="Hitch T.C.A."/>
            <person name="Clavel T."/>
        </authorList>
    </citation>
    <scope>NUCLEOTIDE SEQUENCE [LARGE SCALE GENOMIC DNA]</scope>
    <source>
        <strain evidence="2 3">DSM 109015</strain>
    </source>
</reference>
<comment type="caution">
    <text evidence="2">The sequence shown here is derived from an EMBL/GenBank/DDBJ whole genome shotgun (WGS) entry which is preliminary data.</text>
</comment>
<dbReference type="PANTHER" id="PTHR13696">
    <property type="entry name" value="P-LOOP CONTAINING NUCLEOSIDE TRIPHOSPHATE HYDROLASE"/>
    <property type="match status" value="1"/>
</dbReference>
<feature type="domain" description="AAA" evidence="1">
    <location>
        <begin position="2"/>
        <end position="177"/>
    </location>
</feature>
<gene>
    <name evidence="2" type="ORF">INF35_08945</name>
</gene>
<sequence>MAKVVAVANQKGGVGKTTTVVNLSSCIAALGKKVLVVDLDPQGNTTSGYGVAKHTLTSGIYPCLLGETDVREAIVKTKFNADLIPSNTELAGAGIELVSVDRREFSLRSALAPVVPLYDYIFIDCPPSLDLLTLNGLCACDTVLIPIQCEYYALEGLSELMNTLKTVRKKYNRYLDIEGVVFTMYSGRLNLTMQVVAQVKKYYGNKVYKSVIPRTVRLSEAPSFGMPINFYEPNGKGCEAYMAMAREFLAANEKD</sequence>
<evidence type="ECO:0000313" key="3">
    <source>
        <dbReference type="Proteomes" id="UP000768567"/>
    </source>
</evidence>
<dbReference type="EMBL" id="JADCKC010000002">
    <property type="protein sequence ID" value="MBE5037908.1"/>
    <property type="molecule type" value="Genomic_DNA"/>
</dbReference>
<dbReference type="InterPro" id="IPR027417">
    <property type="entry name" value="P-loop_NTPase"/>
</dbReference>
<dbReference type="InterPro" id="IPR050678">
    <property type="entry name" value="DNA_Partitioning_ATPase"/>
</dbReference>
<dbReference type="PANTHER" id="PTHR13696:SF52">
    <property type="entry name" value="PARA FAMILY PROTEIN CT_582"/>
    <property type="match status" value="1"/>
</dbReference>